<evidence type="ECO:0000256" key="1">
    <source>
        <dbReference type="ARBA" id="ARBA00005510"/>
    </source>
</evidence>
<dbReference type="Proteomes" id="UP000734854">
    <property type="component" value="Unassembled WGS sequence"/>
</dbReference>
<dbReference type="FunFam" id="4.10.280.10:FF:000070">
    <property type="entry name" value="transcription factor bHLH30"/>
    <property type="match status" value="1"/>
</dbReference>
<dbReference type="PANTHER" id="PTHR45844">
    <property type="entry name" value="TRANSCRIPTION FACTOR BHLH30"/>
    <property type="match status" value="1"/>
</dbReference>
<dbReference type="GO" id="GO:0003700">
    <property type="term" value="F:DNA-binding transcription factor activity"/>
    <property type="evidence" value="ECO:0007669"/>
    <property type="project" value="InterPro"/>
</dbReference>
<evidence type="ECO:0000256" key="6">
    <source>
        <dbReference type="SAM" id="MobiDB-lite"/>
    </source>
</evidence>
<keyword evidence="9" id="KW-1185">Reference proteome</keyword>
<comment type="similarity">
    <text evidence="1">Belongs to the bHLH protein family.</text>
</comment>
<dbReference type="PANTHER" id="PTHR45844:SF2">
    <property type="entry name" value="TRANSCRIPTION FACTOR BHLH30"/>
    <property type="match status" value="1"/>
</dbReference>
<dbReference type="CDD" id="cd04873">
    <property type="entry name" value="ACT_UUR-ACR-like"/>
    <property type="match status" value="1"/>
</dbReference>
<dbReference type="InterPro" id="IPR011598">
    <property type="entry name" value="bHLH_dom"/>
</dbReference>
<keyword evidence="5" id="KW-0539">Nucleus</keyword>
<dbReference type="Gene3D" id="4.10.280.10">
    <property type="entry name" value="Helix-loop-helix DNA-binding domain"/>
    <property type="match status" value="1"/>
</dbReference>
<dbReference type="GO" id="GO:0003677">
    <property type="term" value="F:DNA binding"/>
    <property type="evidence" value="ECO:0007669"/>
    <property type="project" value="UniProtKB-KW"/>
</dbReference>
<name>A0A8J5LP01_ZINOF</name>
<dbReference type="SUPFAM" id="SSF47459">
    <property type="entry name" value="HLH, helix-loop-helix DNA-binding domain"/>
    <property type="match status" value="1"/>
</dbReference>
<keyword evidence="4" id="KW-0804">Transcription</keyword>
<feature type="compositionally biased region" description="Low complexity" evidence="6">
    <location>
        <begin position="312"/>
        <end position="329"/>
    </location>
</feature>
<evidence type="ECO:0000256" key="3">
    <source>
        <dbReference type="ARBA" id="ARBA00023125"/>
    </source>
</evidence>
<dbReference type="GO" id="GO:0046983">
    <property type="term" value="F:protein dimerization activity"/>
    <property type="evidence" value="ECO:0007669"/>
    <property type="project" value="InterPro"/>
</dbReference>
<evidence type="ECO:0000256" key="4">
    <source>
        <dbReference type="ARBA" id="ARBA00023163"/>
    </source>
</evidence>
<feature type="domain" description="BHLH" evidence="7">
    <location>
        <begin position="149"/>
        <end position="198"/>
    </location>
</feature>
<feature type="region of interest" description="Disordered" evidence="6">
    <location>
        <begin position="1"/>
        <end position="34"/>
    </location>
</feature>
<dbReference type="Pfam" id="PF00010">
    <property type="entry name" value="HLH"/>
    <property type="match status" value="1"/>
</dbReference>
<dbReference type="EMBL" id="JACMSC010000002">
    <property type="protein sequence ID" value="KAG6532735.1"/>
    <property type="molecule type" value="Genomic_DNA"/>
</dbReference>
<evidence type="ECO:0000256" key="2">
    <source>
        <dbReference type="ARBA" id="ARBA00023015"/>
    </source>
</evidence>
<keyword evidence="3" id="KW-0238">DNA-binding</keyword>
<evidence type="ECO:0000313" key="9">
    <source>
        <dbReference type="Proteomes" id="UP000734854"/>
    </source>
</evidence>
<dbReference type="AlphaFoldDB" id="A0A8J5LP01"/>
<keyword evidence="2" id="KW-0805">Transcription regulation</keyword>
<dbReference type="CDD" id="cd11455">
    <property type="entry name" value="bHLH_AtAIG1_like"/>
    <property type="match status" value="1"/>
</dbReference>
<accession>A0A8J5LP01</accession>
<dbReference type="SMART" id="SM00353">
    <property type="entry name" value="HLH"/>
    <property type="match status" value="1"/>
</dbReference>
<evidence type="ECO:0000259" key="7">
    <source>
        <dbReference type="PROSITE" id="PS50888"/>
    </source>
</evidence>
<sequence>MEGNSDDAGEFQVYDHQQQQQQQQEAATAAEDGTVSIHNDCTAETTSTILPWPALLIPPTTPPPPPSLLTSFYHDLYGARRPFQFAYDRGGPSSSSAADPMGLAALYNCSNYLGSAGGRPGMLMSSTAAAPFEMGKMTAQEIMDAKALAASKSHSEAERRRRERINAHLARLRSLLPSTTKTDKASLLAEVIQHVKELKRQTSEIAEESSLPTETDELTVVSADEVEGSGGSPQSLVRAALCCDDRADLLPDLIKALKALKLRSLKADITTLAGRIKIVLLIAHDIDDHHLQPPSLAAIQDALKAVMERAATPASASSSAAEDSSATISKRQRTAAAAGLPSILEHRSA</sequence>
<evidence type="ECO:0000313" key="8">
    <source>
        <dbReference type="EMBL" id="KAG6532735.1"/>
    </source>
</evidence>
<gene>
    <name evidence="8" type="ORF">ZIOFF_006585</name>
</gene>
<dbReference type="InterPro" id="IPR045847">
    <property type="entry name" value="AIG1-like"/>
</dbReference>
<dbReference type="PROSITE" id="PS50888">
    <property type="entry name" value="BHLH"/>
    <property type="match status" value="1"/>
</dbReference>
<evidence type="ECO:0000256" key="5">
    <source>
        <dbReference type="ARBA" id="ARBA00023242"/>
    </source>
</evidence>
<dbReference type="InterPro" id="IPR036638">
    <property type="entry name" value="HLH_DNA-bd_sf"/>
</dbReference>
<comment type="caution">
    <text evidence="8">The sequence shown here is derived from an EMBL/GenBank/DDBJ whole genome shotgun (WGS) entry which is preliminary data.</text>
</comment>
<proteinExistence type="inferred from homology"/>
<feature type="region of interest" description="Disordered" evidence="6">
    <location>
        <begin position="312"/>
        <end position="349"/>
    </location>
</feature>
<reference evidence="8 9" key="1">
    <citation type="submission" date="2020-08" db="EMBL/GenBank/DDBJ databases">
        <title>Plant Genome Project.</title>
        <authorList>
            <person name="Zhang R.-G."/>
        </authorList>
    </citation>
    <scope>NUCLEOTIDE SEQUENCE [LARGE SCALE GENOMIC DNA]</scope>
    <source>
        <tissue evidence="8">Rhizome</tissue>
    </source>
</reference>
<protein>
    <recommendedName>
        <fullName evidence="7">BHLH domain-containing protein</fullName>
    </recommendedName>
</protein>
<organism evidence="8 9">
    <name type="scientific">Zingiber officinale</name>
    <name type="common">Ginger</name>
    <name type="synonym">Amomum zingiber</name>
    <dbReference type="NCBI Taxonomy" id="94328"/>
    <lineage>
        <taxon>Eukaryota</taxon>
        <taxon>Viridiplantae</taxon>
        <taxon>Streptophyta</taxon>
        <taxon>Embryophyta</taxon>
        <taxon>Tracheophyta</taxon>
        <taxon>Spermatophyta</taxon>
        <taxon>Magnoliopsida</taxon>
        <taxon>Liliopsida</taxon>
        <taxon>Zingiberales</taxon>
        <taxon>Zingiberaceae</taxon>
        <taxon>Zingiber</taxon>
    </lineage>
</organism>